<dbReference type="SUPFAM" id="SSF51735">
    <property type="entry name" value="NAD(P)-binding Rossmann-fold domains"/>
    <property type="match status" value="1"/>
</dbReference>
<dbReference type="PROSITE" id="PS00061">
    <property type="entry name" value="ADH_SHORT"/>
    <property type="match status" value="1"/>
</dbReference>
<dbReference type="PRINTS" id="PR00081">
    <property type="entry name" value="GDHRDH"/>
</dbReference>
<dbReference type="Pfam" id="PF13561">
    <property type="entry name" value="adh_short_C2"/>
    <property type="match status" value="1"/>
</dbReference>
<dbReference type="CDD" id="cd05233">
    <property type="entry name" value="SDR_c"/>
    <property type="match status" value="1"/>
</dbReference>
<proteinExistence type="inferred from homology"/>
<dbReference type="GO" id="GO:0006633">
    <property type="term" value="P:fatty acid biosynthetic process"/>
    <property type="evidence" value="ECO:0007669"/>
    <property type="project" value="TreeGrafter"/>
</dbReference>
<dbReference type="PANTHER" id="PTHR42760:SF122">
    <property type="entry name" value="NAD(P)-BINDING PROTEIN"/>
    <property type="match status" value="1"/>
</dbReference>
<dbReference type="GO" id="GO:0048038">
    <property type="term" value="F:quinone binding"/>
    <property type="evidence" value="ECO:0007669"/>
    <property type="project" value="TreeGrafter"/>
</dbReference>
<comment type="similarity">
    <text evidence="1">Belongs to the short-chain dehydrogenases/reductases (SDR) family.</text>
</comment>
<dbReference type="EMBL" id="KT997875">
    <property type="protein sequence ID" value="ANO58387.1"/>
    <property type="molecule type" value="Genomic_DNA"/>
</dbReference>
<dbReference type="InterPro" id="IPR002347">
    <property type="entry name" value="SDR_fam"/>
</dbReference>
<dbReference type="FunFam" id="3.40.50.720:FF:000084">
    <property type="entry name" value="Short-chain dehydrogenase reductase"/>
    <property type="match status" value="1"/>
</dbReference>
<reference evidence="2" key="1">
    <citation type="submission" date="2015-11" db="EMBL/GenBank/DDBJ databases">
        <title>Genomes of Abundant and Widespread Viruses from the Deep Ocean.</title>
        <authorList>
            <person name="Mizuno C.M."/>
            <person name="Ghai R."/>
            <person name="Saghai A."/>
            <person name="Lopez-Garcia P."/>
            <person name="Rodriguez-Valera F."/>
        </authorList>
    </citation>
    <scope>NUCLEOTIDE SEQUENCE</scope>
</reference>
<dbReference type="PRINTS" id="PR00080">
    <property type="entry name" value="SDRFAMILY"/>
</dbReference>
<dbReference type="EMBL" id="KT997805">
    <property type="protein sequence ID" value="ANO58309.1"/>
    <property type="molecule type" value="Genomic_DNA"/>
</dbReference>
<organism evidence="2">
    <name type="scientific">uncultured Alphaproteobacteria bacterium</name>
    <dbReference type="NCBI Taxonomy" id="91750"/>
    <lineage>
        <taxon>Bacteria</taxon>
        <taxon>Pseudomonadati</taxon>
        <taxon>Pseudomonadota</taxon>
        <taxon>Alphaproteobacteria</taxon>
        <taxon>environmental samples</taxon>
    </lineage>
</organism>
<dbReference type="InterPro" id="IPR036291">
    <property type="entry name" value="NAD(P)-bd_dom_sf"/>
</dbReference>
<evidence type="ECO:0000313" key="2">
    <source>
        <dbReference type="EMBL" id="ANO58309.1"/>
    </source>
</evidence>
<dbReference type="Gene3D" id="3.40.50.720">
    <property type="entry name" value="NAD(P)-binding Rossmann-like Domain"/>
    <property type="match status" value="1"/>
</dbReference>
<evidence type="ECO:0000256" key="1">
    <source>
        <dbReference type="ARBA" id="ARBA00006484"/>
    </source>
</evidence>
<accession>A0A1B0Z282</accession>
<name>A0A1B0Z282_9PROT</name>
<protein>
    <submittedName>
        <fullName evidence="2">3-oxoacyl-acyl-carrier-protein reductase</fullName>
    </submittedName>
</protein>
<dbReference type="AlphaFoldDB" id="A0A1B0Z282"/>
<sequence>MRLSFKGKSAIVTGACGGMGFETTKKLLKNNIKTLMLDIKTPPKYFLQNNSKVFFKKIDITNYKKLKKIIDNFYKKNKSVDYLINTTGVLWFDKDISSVKIDLSVWDKVYEINLKTMVYLSKIVIPKMVKNNFGSMVHISSVDALSGDDKPQDAYGSSKAAMIRLSKSLAIQYASKNIRSNVILPGPTETGMQKRWRKKPSSKKNLQKIIPMKKVGKPDDIANGIMFLLSDQSQYITGTELIIDGGLTAKP</sequence>
<dbReference type="PANTHER" id="PTHR42760">
    <property type="entry name" value="SHORT-CHAIN DEHYDROGENASES/REDUCTASES FAMILY MEMBER"/>
    <property type="match status" value="1"/>
</dbReference>
<dbReference type="GO" id="GO:0016616">
    <property type="term" value="F:oxidoreductase activity, acting on the CH-OH group of donors, NAD or NADP as acceptor"/>
    <property type="evidence" value="ECO:0007669"/>
    <property type="project" value="TreeGrafter"/>
</dbReference>
<dbReference type="InterPro" id="IPR020904">
    <property type="entry name" value="Sc_DH/Rdtase_CS"/>
</dbReference>